<dbReference type="RefSeq" id="WP_079539004.1">
    <property type="nucleotide sequence ID" value="NZ_CP171111.1"/>
</dbReference>
<dbReference type="SUPFAM" id="SSF159941">
    <property type="entry name" value="MM3350-like"/>
    <property type="match status" value="1"/>
</dbReference>
<gene>
    <name evidence="2" type="ORF">CHUV0807_0234</name>
</gene>
<name>A0A1C3H224_9GAMM</name>
<reference evidence="3" key="1">
    <citation type="submission" date="2016-04" db="EMBL/GenBank/DDBJ databases">
        <authorList>
            <person name="Tagini F."/>
        </authorList>
    </citation>
    <scope>NUCLEOTIDE SEQUENCE [LARGE SCALE GENOMIC DNA]</scope>
    <source>
        <strain evidence="3">CHUV0807</strain>
    </source>
</reference>
<evidence type="ECO:0000313" key="3">
    <source>
        <dbReference type="Proteomes" id="UP000190837"/>
    </source>
</evidence>
<organism evidence="2 3">
    <name type="scientific">Cardiobacterium hominis</name>
    <dbReference type="NCBI Taxonomy" id="2718"/>
    <lineage>
        <taxon>Bacteria</taxon>
        <taxon>Pseudomonadati</taxon>
        <taxon>Pseudomonadota</taxon>
        <taxon>Gammaproteobacteria</taxon>
        <taxon>Cardiobacteriales</taxon>
        <taxon>Cardiobacteriaceae</taxon>
        <taxon>Cardiobacterium</taxon>
    </lineage>
</organism>
<proteinExistence type="predicted"/>
<protein>
    <submittedName>
        <fullName evidence="2">Probable lexA repressor</fullName>
    </submittedName>
</protein>
<dbReference type="Pfam" id="PF07929">
    <property type="entry name" value="PRiA4_ORF3"/>
    <property type="match status" value="1"/>
</dbReference>
<feature type="domain" description="Plasmid pRiA4b Orf3-like" evidence="1">
    <location>
        <begin position="5"/>
        <end position="139"/>
    </location>
</feature>
<accession>A0A1C3H224</accession>
<dbReference type="Gene3D" id="3.10.290.30">
    <property type="entry name" value="MM3350-like"/>
    <property type="match status" value="1"/>
</dbReference>
<evidence type="ECO:0000313" key="2">
    <source>
        <dbReference type="EMBL" id="SAM57199.1"/>
    </source>
</evidence>
<dbReference type="AlphaFoldDB" id="A0A1C3H224"/>
<dbReference type="PANTHER" id="PTHR41878">
    <property type="entry name" value="LEXA REPRESSOR-RELATED"/>
    <property type="match status" value="1"/>
</dbReference>
<dbReference type="InterPro" id="IPR024047">
    <property type="entry name" value="MM3350-like_sf"/>
</dbReference>
<dbReference type="PANTHER" id="PTHR41878:SF1">
    <property type="entry name" value="TNPR PROTEIN"/>
    <property type="match status" value="1"/>
</dbReference>
<sequence length="170" mass="20054">MPINIYRFKISLIEYHAVPANKLHRILDIAGNATFEDLHDLIFTAFDRYDPHLYQFILTREETKSDYALYDCKERVFDPYSMEEANIMMDEGDIAHNAATFTLDDAKLQEKDFIYYRFDFGDDWMHRLRLEKIYPLEAAAIGDEPYTVIVKKVGESPAQYEDEDDEEDET</sequence>
<dbReference type="Proteomes" id="UP000190837">
    <property type="component" value="Unassembled WGS sequence"/>
</dbReference>
<dbReference type="EMBL" id="FKLO01000015">
    <property type="protein sequence ID" value="SAM57199.1"/>
    <property type="molecule type" value="Genomic_DNA"/>
</dbReference>
<dbReference type="InterPro" id="IPR012912">
    <property type="entry name" value="Plasmid_pRiA4b_Orf3-like"/>
</dbReference>
<evidence type="ECO:0000259" key="1">
    <source>
        <dbReference type="Pfam" id="PF07929"/>
    </source>
</evidence>